<dbReference type="AlphaFoldDB" id="A0A845HYB5"/>
<dbReference type="InterPro" id="IPR004797">
    <property type="entry name" value="Competence_ComEC/Rec2"/>
</dbReference>
<dbReference type="Pfam" id="PF00753">
    <property type="entry name" value="Lactamase_B"/>
    <property type="match status" value="1"/>
</dbReference>
<dbReference type="GO" id="GO:0030420">
    <property type="term" value="P:establishment of competence for transformation"/>
    <property type="evidence" value="ECO:0007669"/>
    <property type="project" value="InterPro"/>
</dbReference>
<keyword evidence="3 6" id="KW-0812">Transmembrane</keyword>
<gene>
    <name evidence="8" type="ORF">GTP23_13115</name>
</gene>
<dbReference type="Proteomes" id="UP000444316">
    <property type="component" value="Unassembled WGS sequence"/>
</dbReference>
<dbReference type="CDD" id="cd07731">
    <property type="entry name" value="ComA-like_MBL-fold"/>
    <property type="match status" value="1"/>
</dbReference>
<keyword evidence="9" id="KW-1185">Reference proteome</keyword>
<dbReference type="InterPro" id="IPR001279">
    <property type="entry name" value="Metallo-B-lactamas"/>
</dbReference>
<comment type="subcellular location">
    <subcellularLocation>
        <location evidence="1">Cell membrane</location>
        <topology evidence="1">Multi-pass membrane protein</topology>
    </subcellularLocation>
</comment>
<dbReference type="SMART" id="SM00849">
    <property type="entry name" value="Lactamase_B"/>
    <property type="match status" value="1"/>
</dbReference>
<dbReference type="Gene3D" id="3.60.15.10">
    <property type="entry name" value="Ribonuclease Z/Hydroxyacylglutathione hydrolase-like"/>
    <property type="match status" value="1"/>
</dbReference>
<comment type="caution">
    <text evidence="8">The sequence shown here is derived from an EMBL/GenBank/DDBJ whole genome shotgun (WGS) entry which is preliminary data.</text>
</comment>
<protein>
    <submittedName>
        <fullName evidence="8">DNA internalization-related competence protein ComEC/Rec2</fullName>
    </submittedName>
</protein>
<dbReference type="PANTHER" id="PTHR30619">
    <property type="entry name" value="DNA INTERNALIZATION/COMPETENCE PROTEIN COMEC/REC2"/>
    <property type="match status" value="1"/>
</dbReference>
<dbReference type="InterPro" id="IPR035681">
    <property type="entry name" value="ComA-like_MBL"/>
</dbReference>
<evidence type="ECO:0000259" key="7">
    <source>
        <dbReference type="SMART" id="SM00849"/>
    </source>
</evidence>
<dbReference type="InterPro" id="IPR052159">
    <property type="entry name" value="Competence_DNA_uptake"/>
</dbReference>
<dbReference type="PANTHER" id="PTHR30619:SF1">
    <property type="entry name" value="RECOMBINATION PROTEIN 2"/>
    <property type="match status" value="1"/>
</dbReference>
<dbReference type="EMBL" id="WWCL01000002">
    <property type="protein sequence ID" value="MYN45989.1"/>
    <property type="molecule type" value="Genomic_DNA"/>
</dbReference>
<feature type="domain" description="Metallo-beta-lactamase" evidence="7">
    <location>
        <begin position="329"/>
        <end position="524"/>
    </location>
</feature>
<feature type="transmembrane region" description="Helical" evidence="6">
    <location>
        <begin position="185"/>
        <end position="205"/>
    </location>
</feature>
<dbReference type="GO" id="GO:0005886">
    <property type="term" value="C:plasma membrane"/>
    <property type="evidence" value="ECO:0007669"/>
    <property type="project" value="UniProtKB-SubCell"/>
</dbReference>
<dbReference type="InterPro" id="IPR036866">
    <property type="entry name" value="RibonucZ/Hydroxyglut_hydro"/>
</dbReference>
<evidence type="ECO:0000256" key="1">
    <source>
        <dbReference type="ARBA" id="ARBA00004651"/>
    </source>
</evidence>
<dbReference type="NCBIfam" id="TIGR00360">
    <property type="entry name" value="ComEC_N-term"/>
    <property type="match status" value="1"/>
</dbReference>
<evidence type="ECO:0000313" key="8">
    <source>
        <dbReference type="EMBL" id="MYN45989.1"/>
    </source>
</evidence>
<dbReference type="InterPro" id="IPR004477">
    <property type="entry name" value="ComEC_N"/>
</dbReference>
<keyword evidence="2" id="KW-1003">Cell membrane</keyword>
<dbReference type="Pfam" id="PF03772">
    <property type="entry name" value="Competence"/>
    <property type="match status" value="1"/>
</dbReference>
<feature type="transmembrane region" description="Helical" evidence="6">
    <location>
        <begin position="27"/>
        <end position="50"/>
    </location>
</feature>
<dbReference type="NCBIfam" id="TIGR00361">
    <property type="entry name" value="ComEC_Rec2"/>
    <property type="match status" value="1"/>
</dbReference>
<dbReference type="SUPFAM" id="SSF56281">
    <property type="entry name" value="Metallo-hydrolase/oxidoreductase"/>
    <property type="match status" value="1"/>
</dbReference>
<sequence>MSEGRTLMYTTTRSDWQTYARSGISHLISISGLHITMVAGLCATLAQLLWRRSCYTTAQLPLCCPAQKVGALAGALAALCYVLLAGWGVPAQRTLYMLLVVALARWCGRLASASHILACALLVVVVLDPWAVLWPGFWLSFGAVALLLYGGSGTVGQRCDDTTAGVAGWSKLVARLRPVIGAAMHSQYVITLGLLPLSVLLFAQVSLLSPLANALAIPLISLVVTPLALLGSVCPQPVCSALLLVAHTVVAALSRGLDGAAALPVAVWHAPVAPSWLVAWGVLGTAWLLAPRGWPMRWLGLASWIPLLAAQPASPRPGHLQLIAFDVGQGMAVLIETAQHRLLYDTGGVFSGSSNAGERIILPYLQARAIGRLDSLVLSHGDYDHIGGAAAIVRGLEVAELRSSLPEQHVLRRMLRPDFSCAAGQNWRWDGVLFEILHPPAAAAGRADARPNARSCVLKISVGASAILLTGDIEAAQERALVQQYGVRLQAQVLLVPHHGSGTSSTEQFLQMVQPELAIFQVGYRNRYHHPKPEIFARYLARGIGCFRTDDAGAVTVYFDGQHIHTSSYRRRHARYWHTS</sequence>
<keyword evidence="4 6" id="KW-1133">Transmembrane helix</keyword>
<evidence type="ECO:0000256" key="6">
    <source>
        <dbReference type="SAM" id="Phobius"/>
    </source>
</evidence>
<organism evidence="8 9">
    <name type="scientific">Duganella fentianensis</name>
    <dbReference type="NCBI Taxonomy" id="2692177"/>
    <lineage>
        <taxon>Bacteria</taxon>
        <taxon>Pseudomonadati</taxon>
        <taxon>Pseudomonadota</taxon>
        <taxon>Betaproteobacteria</taxon>
        <taxon>Burkholderiales</taxon>
        <taxon>Oxalobacteraceae</taxon>
        <taxon>Telluria group</taxon>
        <taxon>Duganella</taxon>
    </lineage>
</organism>
<feature type="transmembrane region" description="Helical" evidence="6">
    <location>
        <begin position="96"/>
        <end position="125"/>
    </location>
</feature>
<reference evidence="8" key="1">
    <citation type="submission" date="2019-12" db="EMBL/GenBank/DDBJ databases">
        <title>Novel species isolated from a subtropical stream in China.</title>
        <authorList>
            <person name="Lu H."/>
        </authorList>
    </citation>
    <scope>NUCLEOTIDE SEQUENCE [LARGE SCALE GENOMIC DNA]</scope>
    <source>
        <strain evidence="8">FT93W</strain>
    </source>
</reference>
<feature type="transmembrane region" description="Helical" evidence="6">
    <location>
        <begin position="131"/>
        <end position="149"/>
    </location>
</feature>
<evidence type="ECO:0000256" key="3">
    <source>
        <dbReference type="ARBA" id="ARBA00022692"/>
    </source>
</evidence>
<feature type="transmembrane region" description="Helical" evidence="6">
    <location>
        <begin position="237"/>
        <end position="254"/>
    </location>
</feature>
<proteinExistence type="predicted"/>
<evidence type="ECO:0000313" key="9">
    <source>
        <dbReference type="Proteomes" id="UP000444316"/>
    </source>
</evidence>
<evidence type="ECO:0000256" key="2">
    <source>
        <dbReference type="ARBA" id="ARBA00022475"/>
    </source>
</evidence>
<evidence type="ECO:0000256" key="5">
    <source>
        <dbReference type="ARBA" id="ARBA00023136"/>
    </source>
</evidence>
<feature type="transmembrane region" description="Helical" evidence="6">
    <location>
        <begin position="266"/>
        <end position="290"/>
    </location>
</feature>
<accession>A0A845HYB5</accession>
<evidence type="ECO:0000256" key="4">
    <source>
        <dbReference type="ARBA" id="ARBA00022989"/>
    </source>
</evidence>
<name>A0A845HYB5_9BURK</name>
<feature type="transmembrane region" description="Helical" evidence="6">
    <location>
        <begin position="211"/>
        <end position="230"/>
    </location>
</feature>
<keyword evidence="5 6" id="KW-0472">Membrane</keyword>
<feature type="transmembrane region" description="Helical" evidence="6">
    <location>
        <begin position="70"/>
        <end position="89"/>
    </location>
</feature>